<name>A0A419A452_9RHOB</name>
<keyword evidence="2" id="KW-0804">Transcription</keyword>
<evidence type="ECO:0000256" key="1">
    <source>
        <dbReference type="ARBA" id="ARBA00023015"/>
    </source>
</evidence>
<feature type="domain" description="HTH-type transcriptional regulator MT1864/Rv1816-like C-terminal" evidence="3">
    <location>
        <begin position="91"/>
        <end position="180"/>
    </location>
</feature>
<comment type="caution">
    <text evidence="4">The sequence shown here is derived from an EMBL/GenBank/DDBJ whole genome shotgun (WGS) entry which is preliminary data.</text>
</comment>
<dbReference type="InterPro" id="IPR036271">
    <property type="entry name" value="Tet_transcr_reg_TetR-rel_C_sf"/>
</dbReference>
<evidence type="ECO:0000313" key="4">
    <source>
        <dbReference type="EMBL" id="RJL08928.1"/>
    </source>
</evidence>
<keyword evidence="5" id="KW-1185">Reference proteome</keyword>
<dbReference type="InterPro" id="IPR025996">
    <property type="entry name" value="MT1864/Rv1816-like_C"/>
</dbReference>
<dbReference type="EMBL" id="QZEW01000070">
    <property type="protein sequence ID" value="RJL08928.1"/>
    <property type="molecule type" value="Genomic_DNA"/>
</dbReference>
<dbReference type="AlphaFoldDB" id="A0A419A452"/>
<dbReference type="RefSeq" id="WP_119899227.1">
    <property type="nucleotide sequence ID" value="NZ_QNRC01000020.1"/>
</dbReference>
<evidence type="ECO:0000259" key="3">
    <source>
        <dbReference type="Pfam" id="PF13305"/>
    </source>
</evidence>
<dbReference type="Proteomes" id="UP000283587">
    <property type="component" value="Unassembled WGS sequence"/>
</dbReference>
<dbReference type="OrthoDB" id="7056813at2"/>
<proteinExistence type="predicted"/>
<keyword evidence="1" id="KW-0805">Transcription regulation</keyword>
<sequence length="219" mass="23891">MYDQKPDGSGLHQRTIAAAMDLLRHPAATPPSLAQIAAEAGANLDDVAGIFPDVDAVYEAAAEQALLWLHDSCVKAVVKVNPDDAVAQFGALGEAYIEWAVQHERYFRLISGGHLVQLVGNPRLQRYHDSMRELMQRMLERARDCGHLAPNENIPLMVISGRSFAYGLARMIVDGRMAEWYPGTPPMIAAKQALHDFMTRIARGSRPRPSAAPAATAPA</sequence>
<reference evidence="5" key="1">
    <citation type="submission" date="2018-09" db="EMBL/GenBank/DDBJ databases">
        <title>Paracoccus onubensis nov. sp. a moderate halophilic bacterium isolated from Gruta de las Maravillas (Aracena, Spain).</title>
        <authorList>
            <person name="Jurado V."/>
            <person name="Gutierrez-Patricio S."/>
            <person name="Gonzalez-Pimentel J.L."/>
            <person name="Miller A.Z."/>
            <person name="Laiz L."/>
            <person name="Saiz-Jimenez C."/>
        </authorList>
    </citation>
    <scope>NUCLEOTIDE SEQUENCE [LARGE SCALE GENOMIC DNA]</scope>
    <source>
        <strain evidence="5">DSM 26381</strain>
    </source>
</reference>
<organism evidence="4 5">
    <name type="scientific">Paracoccus siganidrum</name>
    <dbReference type="NCBI Taxonomy" id="1276757"/>
    <lineage>
        <taxon>Bacteria</taxon>
        <taxon>Pseudomonadati</taxon>
        <taxon>Pseudomonadota</taxon>
        <taxon>Alphaproteobacteria</taxon>
        <taxon>Rhodobacterales</taxon>
        <taxon>Paracoccaceae</taxon>
        <taxon>Paracoccus</taxon>
    </lineage>
</organism>
<evidence type="ECO:0000313" key="5">
    <source>
        <dbReference type="Proteomes" id="UP000283587"/>
    </source>
</evidence>
<dbReference type="Pfam" id="PF13305">
    <property type="entry name" value="TetR_C_33"/>
    <property type="match status" value="1"/>
</dbReference>
<accession>A0A419A452</accession>
<dbReference type="SUPFAM" id="SSF48498">
    <property type="entry name" value="Tetracyclin repressor-like, C-terminal domain"/>
    <property type="match status" value="1"/>
</dbReference>
<dbReference type="Gene3D" id="1.10.357.10">
    <property type="entry name" value="Tetracycline Repressor, domain 2"/>
    <property type="match status" value="1"/>
</dbReference>
<protein>
    <submittedName>
        <fullName evidence="4">WHG domain-containing protein</fullName>
    </submittedName>
</protein>
<gene>
    <name evidence="4" type="ORF">D3P05_15445</name>
</gene>
<evidence type="ECO:0000256" key="2">
    <source>
        <dbReference type="ARBA" id="ARBA00023163"/>
    </source>
</evidence>